<dbReference type="OrthoDB" id="374082at2759"/>
<dbReference type="PROSITE" id="PS51257">
    <property type="entry name" value="PROKAR_LIPOPROTEIN"/>
    <property type="match status" value="1"/>
</dbReference>
<dbReference type="Proteomes" id="UP000221165">
    <property type="component" value="Unassembled WGS sequence"/>
</dbReference>
<evidence type="ECO:0000313" key="2">
    <source>
        <dbReference type="EMBL" id="PHJ24730.1"/>
    </source>
</evidence>
<dbReference type="EMBL" id="MIGC01000560">
    <property type="protein sequence ID" value="PHJ24730.1"/>
    <property type="molecule type" value="Genomic_DNA"/>
</dbReference>
<dbReference type="RefSeq" id="XP_067926402.1">
    <property type="nucleotide sequence ID" value="XM_068061635.1"/>
</dbReference>
<name>A0A2C6KXK0_9APIC</name>
<dbReference type="VEuPathDB" id="ToxoDB:CSUI_001429"/>
<dbReference type="GeneID" id="94424846"/>
<dbReference type="AlphaFoldDB" id="A0A2C6KXK0"/>
<proteinExistence type="predicted"/>
<organism evidence="2 3">
    <name type="scientific">Cystoisospora suis</name>
    <dbReference type="NCBI Taxonomy" id="483139"/>
    <lineage>
        <taxon>Eukaryota</taxon>
        <taxon>Sar</taxon>
        <taxon>Alveolata</taxon>
        <taxon>Apicomplexa</taxon>
        <taxon>Conoidasida</taxon>
        <taxon>Coccidia</taxon>
        <taxon>Eucoccidiorida</taxon>
        <taxon>Eimeriorina</taxon>
        <taxon>Sarcocystidae</taxon>
        <taxon>Cystoisospora</taxon>
    </lineage>
</organism>
<evidence type="ECO:0008006" key="4">
    <source>
        <dbReference type="Google" id="ProtNLM"/>
    </source>
</evidence>
<gene>
    <name evidence="2" type="ORF">CSUI_001429</name>
</gene>
<accession>A0A2C6KXK0</accession>
<comment type="caution">
    <text evidence="2">The sequence shown here is derived from an EMBL/GenBank/DDBJ whole genome shotgun (WGS) entry which is preliminary data.</text>
</comment>
<dbReference type="GO" id="GO:0005739">
    <property type="term" value="C:mitochondrion"/>
    <property type="evidence" value="ECO:0007669"/>
    <property type="project" value="GOC"/>
</dbReference>
<feature type="signal peptide" evidence="1">
    <location>
        <begin position="1"/>
        <end position="24"/>
    </location>
</feature>
<dbReference type="GO" id="GO:0034551">
    <property type="term" value="P:mitochondrial respiratory chain complex III assembly"/>
    <property type="evidence" value="ECO:0007669"/>
    <property type="project" value="InterPro"/>
</dbReference>
<reference evidence="2 3" key="1">
    <citation type="journal article" date="2017" name="Int. J. Parasitol.">
        <title>The genome of the protozoan parasite Cystoisospora suis and a reverse vaccinology approach to identify vaccine candidates.</title>
        <authorList>
            <person name="Palmieri N."/>
            <person name="Shrestha A."/>
            <person name="Ruttkowski B."/>
            <person name="Beck T."/>
            <person name="Vogl C."/>
            <person name="Tomley F."/>
            <person name="Blake D.P."/>
            <person name="Joachim A."/>
        </authorList>
    </citation>
    <scope>NUCLEOTIDE SEQUENCE [LARGE SCALE GENOMIC DNA]</scope>
    <source>
        <strain evidence="2 3">Wien I</strain>
    </source>
</reference>
<sequence>MPAGLSRQEFVLSLCVAFSSAVAGSCVMHRILRPDMKEPDVLEHVRSQRAAIRAVQEEVSKGLQRETAARAEGLSSGTST</sequence>
<keyword evidence="3" id="KW-1185">Reference proteome</keyword>
<dbReference type="Pfam" id="PF14990">
    <property type="entry name" value="DUF4516"/>
    <property type="match status" value="1"/>
</dbReference>
<keyword evidence="1" id="KW-0732">Signal</keyword>
<feature type="chain" id="PRO_5012248451" description="Transmembrane protein" evidence="1">
    <location>
        <begin position="25"/>
        <end position="80"/>
    </location>
</feature>
<evidence type="ECO:0000256" key="1">
    <source>
        <dbReference type="SAM" id="SignalP"/>
    </source>
</evidence>
<evidence type="ECO:0000313" key="3">
    <source>
        <dbReference type="Proteomes" id="UP000221165"/>
    </source>
</evidence>
<protein>
    <recommendedName>
        <fullName evidence="4">Transmembrane protein</fullName>
    </recommendedName>
</protein>
<dbReference type="InterPro" id="IPR027858">
    <property type="entry name" value="BRAWNIN"/>
</dbReference>